<accession>A0A1X6YUM5</accession>
<feature type="transmembrane region" description="Helical" evidence="1">
    <location>
        <begin position="21"/>
        <end position="40"/>
    </location>
</feature>
<dbReference type="AlphaFoldDB" id="A0A1X6YUM5"/>
<reference evidence="2 3" key="1">
    <citation type="submission" date="2017-03" db="EMBL/GenBank/DDBJ databases">
        <authorList>
            <person name="Afonso C.L."/>
            <person name="Miller P.J."/>
            <person name="Scott M.A."/>
            <person name="Spackman E."/>
            <person name="Goraichik I."/>
            <person name="Dimitrov K.M."/>
            <person name="Suarez D.L."/>
            <person name="Swayne D.E."/>
        </authorList>
    </citation>
    <scope>NUCLEOTIDE SEQUENCE [LARGE SCALE GENOMIC DNA]</scope>
    <source>
        <strain evidence="2 3">CECT 8625</strain>
    </source>
</reference>
<evidence type="ECO:0000313" key="3">
    <source>
        <dbReference type="Proteomes" id="UP000193570"/>
    </source>
</evidence>
<name>A0A1X6YUM5_9RHOB</name>
<dbReference type="RefSeq" id="WP_268794686.1">
    <property type="nucleotide sequence ID" value="NZ_FWFK01000002.1"/>
</dbReference>
<keyword evidence="1" id="KW-1133">Transmembrane helix</keyword>
<gene>
    <name evidence="2" type="ORF">ROJ8625_01420</name>
</gene>
<dbReference type="Proteomes" id="UP000193570">
    <property type="component" value="Unassembled WGS sequence"/>
</dbReference>
<proteinExistence type="predicted"/>
<organism evidence="2 3">
    <name type="scientific">Roseivivax jejudonensis</name>
    <dbReference type="NCBI Taxonomy" id="1529041"/>
    <lineage>
        <taxon>Bacteria</taxon>
        <taxon>Pseudomonadati</taxon>
        <taxon>Pseudomonadota</taxon>
        <taxon>Alphaproteobacteria</taxon>
        <taxon>Rhodobacterales</taxon>
        <taxon>Roseobacteraceae</taxon>
        <taxon>Roseivivax</taxon>
    </lineage>
</organism>
<dbReference type="EMBL" id="FWFK01000002">
    <property type="protein sequence ID" value="SLN31417.1"/>
    <property type="molecule type" value="Genomic_DNA"/>
</dbReference>
<sequence length="41" mass="4332">MQTIAQGVRGLRLVWTLNGDWMLTVSIIAGALAFGAWVAGS</sequence>
<evidence type="ECO:0000313" key="2">
    <source>
        <dbReference type="EMBL" id="SLN31417.1"/>
    </source>
</evidence>
<keyword evidence="1" id="KW-0812">Transmembrane</keyword>
<protein>
    <submittedName>
        <fullName evidence="2">Uncharacterized protein</fullName>
    </submittedName>
</protein>
<evidence type="ECO:0000256" key="1">
    <source>
        <dbReference type="SAM" id="Phobius"/>
    </source>
</evidence>
<keyword evidence="1" id="KW-0472">Membrane</keyword>
<keyword evidence="3" id="KW-1185">Reference proteome</keyword>